<dbReference type="AlphaFoldDB" id="A0AAV1CZ93"/>
<dbReference type="SMART" id="SM00043">
    <property type="entry name" value="CY"/>
    <property type="match status" value="1"/>
</dbReference>
<dbReference type="InterPro" id="IPR000010">
    <property type="entry name" value="Cystatin_dom"/>
</dbReference>
<dbReference type="CDD" id="cd00042">
    <property type="entry name" value="CY"/>
    <property type="match status" value="1"/>
</dbReference>
<dbReference type="PROSITE" id="PS00287">
    <property type="entry name" value="CYSTATIN"/>
    <property type="match status" value="1"/>
</dbReference>
<keyword evidence="6" id="KW-1185">Reference proteome</keyword>
<dbReference type="GO" id="GO:0004869">
    <property type="term" value="F:cysteine-type endopeptidase inhibitor activity"/>
    <property type="evidence" value="ECO:0007669"/>
    <property type="project" value="UniProtKB-KW"/>
</dbReference>
<gene>
    <name evidence="5" type="ORF">OLC1_LOCUS10691</name>
</gene>
<comment type="similarity">
    <text evidence="3">Belongs to the cystatin family. Phytocystatin subfamily.</text>
</comment>
<dbReference type="SUPFAM" id="SSF54403">
    <property type="entry name" value="Cystatin/monellin"/>
    <property type="match status" value="2"/>
</dbReference>
<keyword evidence="1 3" id="KW-0646">Protease inhibitor</keyword>
<dbReference type="InterPro" id="IPR027214">
    <property type="entry name" value="Cystatin"/>
</dbReference>
<sequence>MAAVGAPNPSSSPSSNAAEIEELALFAVQQHNQKQNALVELGRVVKSEEQVVSGKLYNLTLEVIEAGKKKLYEAKVWVKPWLNFKELQEFKYVKDVVPSLTPSDLGVKQDGYGFGWKSVPVHDPIVKDAADHALKTIQQRSNSLIPYELHEIVHANAELNEELTKLDMLLKLKRGEKEERMKVEVHQNNNGGAFHLNKMEPDHS</sequence>
<evidence type="ECO:0000256" key="2">
    <source>
        <dbReference type="ARBA" id="ARBA00022704"/>
    </source>
</evidence>
<protein>
    <recommendedName>
        <fullName evidence="3">Cysteine proteinase inhibitor</fullName>
    </recommendedName>
</protein>
<keyword evidence="2 3" id="KW-0789">Thiol protease inhibitor</keyword>
<evidence type="ECO:0000313" key="5">
    <source>
        <dbReference type="EMBL" id="CAI9100999.1"/>
    </source>
</evidence>
<name>A0AAV1CZ93_OLDCO</name>
<dbReference type="FunFam" id="3.10.450.10:FF:000013">
    <property type="entry name" value="Cysteine proteinase inhibitor"/>
    <property type="match status" value="1"/>
</dbReference>
<proteinExistence type="inferred from homology"/>
<dbReference type="InterPro" id="IPR046350">
    <property type="entry name" value="Cystatin_sf"/>
</dbReference>
<dbReference type="Proteomes" id="UP001161247">
    <property type="component" value="Chromosome 3"/>
</dbReference>
<dbReference type="PANTHER" id="PTHR11413">
    <property type="entry name" value="CYSTATIN FAMILY MEMBER"/>
    <property type="match status" value="1"/>
</dbReference>
<feature type="domain" description="Cystatin" evidence="4">
    <location>
        <begin position="2"/>
        <end position="93"/>
    </location>
</feature>
<dbReference type="Pfam" id="PF16845">
    <property type="entry name" value="SQAPI"/>
    <property type="match status" value="1"/>
</dbReference>
<evidence type="ECO:0000259" key="4">
    <source>
        <dbReference type="SMART" id="SM00043"/>
    </source>
</evidence>
<accession>A0AAV1CZ93</accession>
<evidence type="ECO:0000256" key="3">
    <source>
        <dbReference type="RuleBase" id="RU362130"/>
    </source>
</evidence>
<dbReference type="InterPro" id="IPR018073">
    <property type="entry name" value="Prot_inh_cystat_CS"/>
</dbReference>
<evidence type="ECO:0000256" key="1">
    <source>
        <dbReference type="ARBA" id="ARBA00022690"/>
    </source>
</evidence>
<dbReference type="EMBL" id="OX459120">
    <property type="protein sequence ID" value="CAI9100999.1"/>
    <property type="molecule type" value="Genomic_DNA"/>
</dbReference>
<dbReference type="Gene3D" id="3.10.450.10">
    <property type="match status" value="2"/>
</dbReference>
<organism evidence="5 6">
    <name type="scientific">Oldenlandia corymbosa var. corymbosa</name>
    <dbReference type="NCBI Taxonomy" id="529605"/>
    <lineage>
        <taxon>Eukaryota</taxon>
        <taxon>Viridiplantae</taxon>
        <taxon>Streptophyta</taxon>
        <taxon>Embryophyta</taxon>
        <taxon>Tracheophyta</taxon>
        <taxon>Spermatophyta</taxon>
        <taxon>Magnoliopsida</taxon>
        <taxon>eudicotyledons</taxon>
        <taxon>Gunneridae</taxon>
        <taxon>Pentapetalae</taxon>
        <taxon>asterids</taxon>
        <taxon>lamiids</taxon>
        <taxon>Gentianales</taxon>
        <taxon>Rubiaceae</taxon>
        <taxon>Rubioideae</taxon>
        <taxon>Spermacoceae</taxon>
        <taxon>Hedyotis-Oldenlandia complex</taxon>
        <taxon>Oldenlandia</taxon>
    </lineage>
</organism>
<reference evidence="5" key="1">
    <citation type="submission" date="2023-03" db="EMBL/GenBank/DDBJ databases">
        <authorList>
            <person name="Julca I."/>
        </authorList>
    </citation>
    <scope>NUCLEOTIDE SEQUENCE</scope>
</reference>
<dbReference type="PANTHER" id="PTHR11413:SF103">
    <property type="entry name" value="CYSTEINE PROTEINASE INHIBITOR 12"/>
    <property type="match status" value="1"/>
</dbReference>
<evidence type="ECO:0000313" key="6">
    <source>
        <dbReference type="Proteomes" id="UP001161247"/>
    </source>
</evidence>